<feature type="transmembrane region" description="Helical" evidence="19">
    <location>
        <begin position="65"/>
        <end position="83"/>
    </location>
</feature>
<feature type="transmembrane region" description="Helical" evidence="19">
    <location>
        <begin position="210"/>
        <end position="228"/>
    </location>
</feature>
<comment type="cofactor">
    <cofactor evidence="1 19">
        <name>Mg(2+)</name>
        <dbReference type="ChEBI" id="CHEBI:18420"/>
    </cofactor>
</comment>
<evidence type="ECO:0000256" key="16">
    <source>
        <dbReference type="ARBA" id="ARBA00032853"/>
    </source>
</evidence>
<evidence type="ECO:0000313" key="20">
    <source>
        <dbReference type="EMBL" id="TCT40922.1"/>
    </source>
</evidence>
<evidence type="ECO:0000313" key="21">
    <source>
        <dbReference type="Proteomes" id="UP000295097"/>
    </source>
</evidence>
<evidence type="ECO:0000256" key="5">
    <source>
        <dbReference type="ARBA" id="ARBA00013200"/>
    </source>
</evidence>
<comment type="catalytic activity">
    <reaction evidence="18 19">
        <text>alpha-ribazole 5'-phosphate + adenosylcob(III)inamide-GDP = adenosylcob(III)alamin 5'-phosphate + GMP + H(+)</text>
        <dbReference type="Rhea" id="RHEA:23560"/>
        <dbReference type="ChEBI" id="CHEBI:15378"/>
        <dbReference type="ChEBI" id="CHEBI:57918"/>
        <dbReference type="ChEBI" id="CHEBI:58115"/>
        <dbReference type="ChEBI" id="CHEBI:60487"/>
        <dbReference type="ChEBI" id="CHEBI:60493"/>
        <dbReference type="EC" id="2.7.8.26"/>
    </reaction>
</comment>
<evidence type="ECO:0000256" key="1">
    <source>
        <dbReference type="ARBA" id="ARBA00001946"/>
    </source>
</evidence>
<dbReference type="PANTHER" id="PTHR34148:SF1">
    <property type="entry name" value="ADENOSYLCOBINAMIDE-GDP RIBAZOLETRANSFERASE"/>
    <property type="match status" value="1"/>
</dbReference>
<accession>A0A4R3NV36</accession>
<keyword evidence="13 19" id="KW-0472">Membrane</keyword>
<evidence type="ECO:0000256" key="4">
    <source>
        <dbReference type="ARBA" id="ARBA00010561"/>
    </source>
</evidence>
<reference evidence="20 21" key="1">
    <citation type="submission" date="2019-03" db="EMBL/GenBank/DDBJ databases">
        <title>Freshwater and sediment microbial communities from various areas in North America, analyzing microbe dynamics in response to fracking.</title>
        <authorList>
            <person name="Lamendella R."/>
        </authorList>
    </citation>
    <scope>NUCLEOTIDE SEQUENCE [LARGE SCALE GENOMIC DNA]</scope>
    <source>
        <strain evidence="20 21">175.2</strain>
    </source>
</reference>
<evidence type="ECO:0000256" key="7">
    <source>
        <dbReference type="ARBA" id="ARBA00022475"/>
    </source>
</evidence>
<keyword evidence="21" id="KW-1185">Reference proteome</keyword>
<evidence type="ECO:0000256" key="10">
    <source>
        <dbReference type="ARBA" id="ARBA00022692"/>
    </source>
</evidence>
<evidence type="ECO:0000256" key="15">
    <source>
        <dbReference type="ARBA" id="ARBA00032605"/>
    </source>
</evidence>
<organism evidence="20 21">
    <name type="scientific">Martelella mediterranea</name>
    <dbReference type="NCBI Taxonomy" id="293089"/>
    <lineage>
        <taxon>Bacteria</taxon>
        <taxon>Pseudomonadati</taxon>
        <taxon>Pseudomonadota</taxon>
        <taxon>Alphaproteobacteria</taxon>
        <taxon>Hyphomicrobiales</taxon>
        <taxon>Aurantimonadaceae</taxon>
        <taxon>Martelella</taxon>
    </lineage>
</organism>
<evidence type="ECO:0000256" key="13">
    <source>
        <dbReference type="ARBA" id="ARBA00023136"/>
    </source>
</evidence>
<evidence type="ECO:0000256" key="3">
    <source>
        <dbReference type="ARBA" id="ARBA00004663"/>
    </source>
</evidence>
<evidence type="ECO:0000256" key="6">
    <source>
        <dbReference type="ARBA" id="ARBA00015850"/>
    </source>
</evidence>
<keyword evidence="11 19" id="KW-0460">Magnesium</keyword>
<dbReference type="HAMAP" id="MF_00719">
    <property type="entry name" value="CobS"/>
    <property type="match status" value="1"/>
</dbReference>
<keyword evidence="10 19" id="KW-0812">Transmembrane</keyword>
<proteinExistence type="inferred from homology"/>
<dbReference type="Pfam" id="PF02654">
    <property type="entry name" value="CobS"/>
    <property type="match status" value="1"/>
</dbReference>
<dbReference type="GO" id="GO:0051073">
    <property type="term" value="F:adenosylcobinamide-GDP ribazoletransferase activity"/>
    <property type="evidence" value="ECO:0007669"/>
    <property type="project" value="UniProtKB-UniRule"/>
</dbReference>
<comment type="catalytic activity">
    <reaction evidence="17 19">
        <text>alpha-ribazole + adenosylcob(III)inamide-GDP = adenosylcob(III)alamin + GMP + H(+)</text>
        <dbReference type="Rhea" id="RHEA:16049"/>
        <dbReference type="ChEBI" id="CHEBI:10329"/>
        <dbReference type="ChEBI" id="CHEBI:15378"/>
        <dbReference type="ChEBI" id="CHEBI:18408"/>
        <dbReference type="ChEBI" id="CHEBI:58115"/>
        <dbReference type="ChEBI" id="CHEBI:60487"/>
        <dbReference type="EC" id="2.7.8.26"/>
    </reaction>
</comment>
<sequence>MKKRGLISDLAEATAFLTRLPVPERLFYQEHSGSDASWAFPLAAVLAVLPSAALLLLISTIGGSTALSVFLALCLYVLVTGALHEDGLADCADGLFGGKSKENVLAIMKDSRIGTYGVLALVFSVGLRLIALSHLAGSSGTGFAVGALICGASAGRALMLAHWSFIPPAKKDGAAAALGQPVLSTLLSGLFAPFLLLALLAVLTNSIPAVSLAVLASGVAAFMFSRFANRRIGGHTGDTLGATAQIGECVFLATLAIFL</sequence>
<comment type="subcellular location">
    <subcellularLocation>
        <location evidence="2 19">Cell membrane</location>
        <topology evidence="2 19">Multi-pass membrane protein</topology>
    </subcellularLocation>
</comment>
<evidence type="ECO:0000256" key="2">
    <source>
        <dbReference type="ARBA" id="ARBA00004651"/>
    </source>
</evidence>
<dbReference type="UniPathway" id="UPA00148">
    <property type="reaction ID" value="UER00238"/>
</dbReference>
<evidence type="ECO:0000256" key="9">
    <source>
        <dbReference type="ARBA" id="ARBA00022679"/>
    </source>
</evidence>
<dbReference type="InterPro" id="IPR003805">
    <property type="entry name" value="CobS"/>
</dbReference>
<gene>
    <name evidence="19" type="primary">cobS</name>
    <name evidence="20" type="ORF">EDC90_100862</name>
</gene>
<feature type="transmembrane region" description="Helical" evidence="19">
    <location>
        <begin position="38"/>
        <end position="58"/>
    </location>
</feature>
<dbReference type="EC" id="2.7.8.26" evidence="5 19"/>
<keyword evidence="8 19" id="KW-0169">Cobalamin biosynthesis</keyword>
<keyword evidence="12 19" id="KW-1133">Transmembrane helix</keyword>
<evidence type="ECO:0000256" key="18">
    <source>
        <dbReference type="ARBA" id="ARBA00049504"/>
    </source>
</evidence>
<feature type="transmembrane region" description="Helical" evidence="19">
    <location>
        <begin position="143"/>
        <end position="163"/>
    </location>
</feature>
<evidence type="ECO:0000256" key="11">
    <source>
        <dbReference type="ARBA" id="ARBA00022842"/>
    </source>
</evidence>
<comment type="pathway">
    <text evidence="3 19">Cofactor biosynthesis; adenosylcobalamin biosynthesis; adenosylcobalamin from cob(II)yrinate a,c-diamide: step 7/7.</text>
</comment>
<dbReference type="GO" id="GO:0008818">
    <property type="term" value="F:cobalamin 5'-phosphate synthase activity"/>
    <property type="evidence" value="ECO:0007669"/>
    <property type="project" value="UniProtKB-UniRule"/>
</dbReference>
<dbReference type="Proteomes" id="UP000295097">
    <property type="component" value="Unassembled WGS sequence"/>
</dbReference>
<evidence type="ECO:0000256" key="12">
    <source>
        <dbReference type="ARBA" id="ARBA00022989"/>
    </source>
</evidence>
<protein>
    <recommendedName>
        <fullName evidence="6 19">Adenosylcobinamide-GDP ribazoletransferase</fullName>
        <ecNumber evidence="5 19">2.7.8.26</ecNumber>
    </recommendedName>
    <alternativeName>
        <fullName evidence="16 19">Cobalamin synthase</fullName>
    </alternativeName>
    <alternativeName>
        <fullName evidence="15 19">Cobalamin-5'-phosphate synthase</fullName>
    </alternativeName>
</protein>
<feature type="transmembrane region" description="Helical" evidence="19">
    <location>
        <begin position="113"/>
        <end position="131"/>
    </location>
</feature>
<comment type="function">
    <text evidence="14 19">Joins adenosylcobinamide-GDP and alpha-ribazole to generate adenosylcobalamin (Ado-cobalamin). Also synthesizes adenosylcobalamin 5'-phosphate from adenosylcobinamide-GDP and alpha-ribazole 5'-phosphate.</text>
</comment>
<comment type="similarity">
    <text evidence="4 19">Belongs to the CobS family.</text>
</comment>
<name>A0A4R3NV36_9HYPH</name>
<feature type="transmembrane region" description="Helical" evidence="19">
    <location>
        <begin position="183"/>
        <end position="203"/>
    </location>
</feature>
<dbReference type="GO" id="GO:0009236">
    <property type="term" value="P:cobalamin biosynthetic process"/>
    <property type="evidence" value="ECO:0007669"/>
    <property type="project" value="UniProtKB-UniRule"/>
</dbReference>
<dbReference type="GO" id="GO:0005886">
    <property type="term" value="C:plasma membrane"/>
    <property type="evidence" value="ECO:0007669"/>
    <property type="project" value="UniProtKB-SubCell"/>
</dbReference>
<evidence type="ECO:0000256" key="17">
    <source>
        <dbReference type="ARBA" id="ARBA00048623"/>
    </source>
</evidence>
<evidence type="ECO:0000256" key="19">
    <source>
        <dbReference type="HAMAP-Rule" id="MF_00719"/>
    </source>
</evidence>
<dbReference type="RefSeq" id="WP_165972775.1">
    <property type="nucleotide sequence ID" value="NZ_SMAR01000008.1"/>
</dbReference>
<dbReference type="EMBL" id="SMAR01000008">
    <property type="protein sequence ID" value="TCT40922.1"/>
    <property type="molecule type" value="Genomic_DNA"/>
</dbReference>
<keyword evidence="7 19" id="KW-1003">Cell membrane</keyword>
<keyword evidence="9 19" id="KW-0808">Transferase</keyword>
<evidence type="ECO:0000256" key="8">
    <source>
        <dbReference type="ARBA" id="ARBA00022573"/>
    </source>
</evidence>
<evidence type="ECO:0000256" key="14">
    <source>
        <dbReference type="ARBA" id="ARBA00025228"/>
    </source>
</evidence>
<dbReference type="PANTHER" id="PTHR34148">
    <property type="entry name" value="ADENOSYLCOBINAMIDE-GDP RIBAZOLETRANSFERASE"/>
    <property type="match status" value="1"/>
</dbReference>
<dbReference type="AlphaFoldDB" id="A0A4R3NV36"/>
<dbReference type="NCBIfam" id="TIGR00317">
    <property type="entry name" value="cobS"/>
    <property type="match status" value="1"/>
</dbReference>
<comment type="caution">
    <text evidence="20">The sequence shown here is derived from an EMBL/GenBank/DDBJ whole genome shotgun (WGS) entry which is preliminary data.</text>
</comment>